<feature type="non-terminal residue" evidence="1">
    <location>
        <position position="41"/>
    </location>
</feature>
<evidence type="ECO:0000313" key="2">
    <source>
        <dbReference type="EMBL" id="ALC39621.1"/>
    </source>
</evidence>
<dbReference type="EMBL" id="CP012523">
    <property type="protein sequence ID" value="ALC39584.1"/>
    <property type="molecule type" value="Genomic_DNA"/>
</dbReference>
<accession>A0A0M4E5V6</accession>
<organism evidence="1 3">
    <name type="scientific">Drosophila busckii</name>
    <name type="common">Fruit fly</name>
    <dbReference type="NCBI Taxonomy" id="30019"/>
    <lineage>
        <taxon>Eukaryota</taxon>
        <taxon>Metazoa</taxon>
        <taxon>Ecdysozoa</taxon>
        <taxon>Arthropoda</taxon>
        <taxon>Hexapoda</taxon>
        <taxon>Insecta</taxon>
        <taxon>Pterygota</taxon>
        <taxon>Neoptera</taxon>
        <taxon>Endopterygota</taxon>
        <taxon>Diptera</taxon>
        <taxon>Brachycera</taxon>
        <taxon>Muscomorpha</taxon>
        <taxon>Ephydroidea</taxon>
        <taxon>Drosophilidae</taxon>
        <taxon>Drosophila</taxon>
    </lineage>
</organism>
<keyword evidence="3" id="KW-1185">Reference proteome</keyword>
<dbReference type="AlphaFoldDB" id="A0A0M4E5V6"/>
<protein>
    <submittedName>
        <fullName evidence="1">NimC2</fullName>
    </submittedName>
</protein>
<dbReference type="Proteomes" id="UP000494163">
    <property type="component" value="Chromosome 2L"/>
</dbReference>
<gene>
    <name evidence="1" type="ORF">Dbus_chr2Lg1669</name>
    <name evidence="2" type="ORF">Dbus_chr2Lg1706</name>
</gene>
<sequence>MFLLQTYMSVDEVCCEGYEREDEDAECLPKCEDCGTGGKCI</sequence>
<evidence type="ECO:0000313" key="3">
    <source>
        <dbReference type="Proteomes" id="UP000494163"/>
    </source>
</evidence>
<reference evidence="1 3" key="1">
    <citation type="submission" date="2015-08" db="EMBL/GenBank/DDBJ databases">
        <title>Ancestral chromatin configuration constrains chromatin evolution on differentiating sex chromosomes in Drosophila.</title>
        <authorList>
            <person name="Zhou Q."/>
            <person name="Bachtrog D."/>
        </authorList>
    </citation>
    <scope>NUCLEOTIDE SEQUENCE [LARGE SCALE GENOMIC DNA]</scope>
    <source>
        <tissue evidence="1">Whole larvae</tissue>
    </source>
</reference>
<name>A0A0M4E5V6_DROBS</name>
<dbReference type="EMBL" id="CP012523">
    <property type="protein sequence ID" value="ALC39621.1"/>
    <property type="molecule type" value="Genomic_DNA"/>
</dbReference>
<evidence type="ECO:0000313" key="1">
    <source>
        <dbReference type="EMBL" id="ALC39584.1"/>
    </source>
</evidence>
<proteinExistence type="predicted"/>